<protein>
    <recommendedName>
        <fullName evidence="3">Membrane dipeptidase</fullName>
    </recommendedName>
</protein>
<dbReference type="Proteomes" id="UP000032544">
    <property type="component" value="Unassembled WGS sequence"/>
</dbReference>
<dbReference type="Gene3D" id="3.20.20.140">
    <property type="entry name" value="Metal-dependent hydrolases"/>
    <property type="match status" value="1"/>
</dbReference>
<dbReference type="EMBL" id="JRHC01000001">
    <property type="protein sequence ID" value="KJF43976.1"/>
    <property type="molecule type" value="Genomic_DNA"/>
</dbReference>
<gene>
    <name evidence="1" type="ORF">LH29_00020</name>
</gene>
<dbReference type="STRING" id="1544798.LH29_00020"/>
<dbReference type="GO" id="GO:0006508">
    <property type="term" value="P:proteolysis"/>
    <property type="evidence" value="ECO:0007669"/>
    <property type="project" value="InterPro"/>
</dbReference>
<dbReference type="GO" id="GO:0070573">
    <property type="term" value="F:metallodipeptidase activity"/>
    <property type="evidence" value="ECO:0007669"/>
    <property type="project" value="InterPro"/>
</dbReference>
<dbReference type="InterPro" id="IPR008257">
    <property type="entry name" value="Pept_M19"/>
</dbReference>
<dbReference type="AlphaFoldDB" id="A0A0D8JBS7"/>
<dbReference type="PROSITE" id="PS51365">
    <property type="entry name" value="RENAL_DIPEPTIDASE_2"/>
    <property type="match status" value="1"/>
</dbReference>
<dbReference type="Gene3D" id="1.10.287.650">
    <property type="entry name" value="L27 domain"/>
    <property type="match status" value="1"/>
</dbReference>
<keyword evidence="2" id="KW-1185">Reference proteome</keyword>
<dbReference type="SUPFAM" id="SSF51556">
    <property type="entry name" value="Metallo-dependent hydrolases"/>
    <property type="match status" value="1"/>
</dbReference>
<evidence type="ECO:0000313" key="2">
    <source>
        <dbReference type="Proteomes" id="UP000032544"/>
    </source>
</evidence>
<dbReference type="PANTHER" id="PTHR10443">
    <property type="entry name" value="MICROSOMAL DIPEPTIDASE"/>
    <property type="match status" value="1"/>
</dbReference>
<organism evidence="1 2">
    <name type="scientific">Draconibacterium sediminis</name>
    <dbReference type="NCBI Taxonomy" id="1544798"/>
    <lineage>
        <taxon>Bacteria</taxon>
        <taxon>Pseudomonadati</taxon>
        <taxon>Bacteroidota</taxon>
        <taxon>Bacteroidia</taxon>
        <taxon>Marinilabiliales</taxon>
        <taxon>Prolixibacteraceae</taxon>
        <taxon>Draconibacterium</taxon>
    </lineage>
</organism>
<reference evidence="1 2" key="1">
    <citation type="submission" date="2014-09" db="EMBL/GenBank/DDBJ databases">
        <title>Draft Genome Sequence of Draconibacterium sp. JN14CK-3.</title>
        <authorList>
            <person name="Dong C."/>
            <person name="Lai Q."/>
            <person name="Shao Z."/>
        </authorList>
    </citation>
    <scope>NUCLEOTIDE SEQUENCE [LARGE SCALE GENOMIC DNA]</scope>
    <source>
        <strain evidence="1 2">JN14CK-3</strain>
    </source>
</reference>
<dbReference type="CDD" id="cd01301">
    <property type="entry name" value="rDP_like"/>
    <property type="match status" value="1"/>
</dbReference>
<accession>A0A0D8JBS7</accession>
<dbReference type="Pfam" id="PF01244">
    <property type="entry name" value="Peptidase_M19"/>
    <property type="match status" value="1"/>
</dbReference>
<name>A0A0D8JBS7_9BACT</name>
<dbReference type="PANTHER" id="PTHR10443:SF12">
    <property type="entry name" value="DIPEPTIDASE"/>
    <property type="match status" value="1"/>
</dbReference>
<comment type="caution">
    <text evidence="1">The sequence shown here is derived from an EMBL/GenBank/DDBJ whole genome shotgun (WGS) entry which is preliminary data.</text>
</comment>
<evidence type="ECO:0008006" key="3">
    <source>
        <dbReference type="Google" id="ProtNLM"/>
    </source>
</evidence>
<sequence length="407" mass="45427">MMIKAYSFLLMVGGLLAGLNGFCEGKDGKAMEVHKRAITIDTHCDTPMALLEGNLDVGVANKAPGSRVDFPRMEEGGLDAIFFAAFTSQRPRTEENTQNAYEMANKMIEKTYEVCKNYNSMAEVATTPGDVVRLKKEGKRAIYIGMENGFPLGQELNRVEEFYNKGVRYITLCHSSNNDVCDSSTDKKGPEFNGLSPFGKEVVKEMNRLGMLIDVSHISDKSFYDVVELSKVPVFASHSSVRAIASHKRNMTDDMIKALAKNGGVIQICLLDDYIKDPDTTTVRYQKEQEIRKIFNTRFAKMSEEEQAEVRRQWRELDEKYPKQLPTVADCVDHIDHVKKLVGIDYVGIGSDFDGGGGLADCADVSQMPNITAEMLKRGYTEEEIAKVWGGNFLRVFSAVIQKSSVN</sequence>
<dbReference type="InterPro" id="IPR032466">
    <property type="entry name" value="Metal_Hydrolase"/>
</dbReference>
<proteinExistence type="predicted"/>
<evidence type="ECO:0000313" key="1">
    <source>
        <dbReference type="EMBL" id="KJF43976.1"/>
    </source>
</evidence>